<dbReference type="GO" id="GO:0006097">
    <property type="term" value="P:glyoxylate cycle"/>
    <property type="evidence" value="ECO:0007669"/>
    <property type="project" value="UniProtKB-KW"/>
</dbReference>
<accession>A0A6J4PKX0</accession>
<protein>
    <submittedName>
        <fullName evidence="10">Malate synthase</fullName>
        <ecNumber evidence="10">2.3.3.9</ecNumber>
    </submittedName>
</protein>
<dbReference type="GO" id="GO:0006099">
    <property type="term" value="P:tricarboxylic acid cycle"/>
    <property type="evidence" value="ECO:0007669"/>
    <property type="project" value="UniProtKB-KW"/>
</dbReference>
<evidence type="ECO:0000256" key="7">
    <source>
        <dbReference type="ARBA" id="ARBA00023097"/>
    </source>
</evidence>
<sequence length="254" mass="27149">MTARTTVHRLEVATELHRFIEDRVLPGTGVDSAAFWRGFDAIVHDLAPKNAALLAERDRLQAELDRWHQGHPGPIRDLVAYRGFLEQIGYLVPPPPGVKATTANVDAELALQAGPQLVVPILNARYALNAANARWGSLYDALYGTDVIPETGGAERGPGYNEVRGAKVIAHARQVLDQAAPLASGSHRDATAYRVEGGRLTVALKGGASTGLKEPGQFAGYRGDAAAPSSVLLRNHGIHLDILVDRSTPIGHSD</sequence>
<dbReference type="Pfam" id="PF20658">
    <property type="entry name" value="MSG_insertion"/>
    <property type="match status" value="1"/>
</dbReference>
<gene>
    <name evidence="10" type="ORF">AVDCRST_MAG51-1831</name>
</gene>
<dbReference type="Pfam" id="PF20656">
    <property type="entry name" value="MS_N"/>
    <property type="match status" value="1"/>
</dbReference>
<dbReference type="InterPro" id="IPR006253">
    <property type="entry name" value="Malate_synthG"/>
</dbReference>
<dbReference type="AlphaFoldDB" id="A0A6J4PKX0"/>
<dbReference type="EMBL" id="CADCUX010000387">
    <property type="protein sequence ID" value="CAA9418269.1"/>
    <property type="molecule type" value="Genomic_DNA"/>
</dbReference>
<dbReference type="PANTHER" id="PTHR42739">
    <property type="entry name" value="MALATE SYNTHASE G"/>
    <property type="match status" value="1"/>
</dbReference>
<dbReference type="GO" id="GO:0004474">
    <property type="term" value="F:malate synthase activity"/>
    <property type="evidence" value="ECO:0007669"/>
    <property type="project" value="UniProtKB-EC"/>
</dbReference>
<feature type="domain" description="Malate synthase G alpha-beta insertion" evidence="9">
    <location>
        <begin position="160"/>
        <end position="235"/>
    </location>
</feature>
<feature type="non-terminal residue" evidence="10">
    <location>
        <position position="254"/>
    </location>
</feature>
<keyword evidence="4 10" id="KW-0808">Transferase</keyword>
<keyword evidence="7" id="KW-0558">Oxidation</keyword>
<feature type="domain" description="Malate synthase N-terminal" evidence="8">
    <location>
        <begin position="18"/>
        <end position="76"/>
    </location>
</feature>
<dbReference type="PANTHER" id="PTHR42739:SF1">
    <property type="entry name" value="MALATE SYNTHASE G"/>
    <property type="match status" value="1"/>
</dbReference>
<dbReference type="GO" id="GO:0005829">
    <property type="term" value="C:cytosol"/>
    <property type="evidence" value="ECO:0007669"/>
    <property type="project" value="TreeGrafter"/>
</dbReference>
<evidence type="ECO:0000256" key="5">
    <source>
        <dbReference type="ARBA" id="ARBA00022723"/>
    </source>
</evidence>
<dbReference type="InterPro" id="IPR046363">
    <property type="entry name" value="MS_N_TIM-barrel_dom"/>
</dbReference>
<keyword evidence="3" id="KW-0816">Tricarboxylic acid cycle</keyword>
<evidence type="ECO:0000256" key="4">
    <source>
        <dbReference type="ARBA" id="ARBA00022679"/>
    </source>
</evidence>
<keyword evidence="1" id="KW-0329">Glyoxylate bypass</keyword>
<name>A0A6J4PKX0_9BURK</name>
<dbReference type="InterPro" id="IPR048357">
    <property type="entry name" value="MSG_insertion"/>
</dbReference>
<dbReference type="GO" id="GO:0009436">
    <property type="term" value="P:glyoxylate catabolic process"/>
    <property type="evidence" value="ECO:0007669"/>
    <property type="project" value="TreeGrafter"/>
</dbReference>
<organism evidence="10">
    <name type="scientific">uncultured Ramlibacter sp</name>
    <dbReference type="NCBI Taxonomy" id="260755"/>
    <lineage>
        <taxon>Bacteria</taxon>
        <taxon>Pseudomonadati</taxon>
        <taxon>Pseudomonadota</taxon>
        <taxon>Betaproteobacteria</taxon>
        <taxon>Burkholderiales</taxon>
        <taxon>Comamonadaceae</taxon>
        <taxon>Ramlibacter</taxon>
        <taxon>environmental samples</taxon>
    </lineage>
</organism>
<dbReference type="SUPFAM" id="SSF51645">
    <property type="entry name" value="Malate synthase G"/>
    <property type="match status" value="1"/>
</dbReference>
<dbReference type="InterPro" id="IPR011076">
    <property type="entry name" value="Malate_synth_sf"/>
</dbReference>
<keyword evidence="6" id="KW-0460">Magnesium</keyword>
<proteinExistence type="predicted"/>
<keyword evidence="10" id="KW-0012">Acyltransferase</keyword>
<reference evidence="10" key="1">
    <citation type="submission" date="2020-02" db="EMBL/GenBank/DDBJ databases">
        <authorList>
            <person name="Meier V. D."/>
        </authorList>
    </citation>
    <scope>NUCLEOTIDE SEQUENCE</scope>
    <source>
        <strain evidence="10">AVDCRST_MAG51</strain>
    </source>
</reference>
<keyword evidence="5" id="KW-0479">Metal-binding</keyword>
<dbReference type="GO" id="GO:0000287">
    <property type="term" value="F:magnesium ion binding"/>
    <property type="evidence" value="ECO:0007669"/>
    <property type="project" value="TreeGrafter"/>
</dbReference>
<dbReference type="EC" id="2.3.3.9" evidence="10"/>
<evidence type="ECO:0000256" key="6">
    <source>
        <dbReference type="ARBA" id="ARBA00022842"/>
    </source>
</evidence>
<keyword evidence="2" id="KW-0963">Cytoplasm</keyword>
<dbReference type="InterPro" id="IPR048356">
    <property type="entry name" value="MS_N"/>
</dbReference>
<evidence type="ECO:0000313" key="10">
    <source>
        <dbReference type="EMBL" id="CAA9418269.1"/>
    </source>
</evidence>
<dbReference type="FunFam" id="3.20.20.360:FF:000003">
    <property type="entry name" value="Malate synthase G"/>
    <property type="match status" value="1"/>
</dbReference>
<evidence type="ECO:0000259" key="9">
    <source>
        <dbReference type="Pfam" id="PF20658"/>
    </source>
</evidence>
<dbReference type="Gene3D" id="3.20.20.360">
    <property type="entry name" value="Malate synthase, domain 3"/>
    <property type="match status" value="1"/>
</dbReference>
<evidence type="ECO:0000256" key="1">
    <source>
        <dbReference type="ARBA" id="ARBA00022435"/>
    </source>
</evidence>
<evidence type="ECO:0000256" key="3">
    <source>
        <dbReference type="ARBA" id="ARBA00022532"/>
    </source>
</evidence>
<evidence type="ECO:0000256" key="2">
    <source>
        <dbReference type="ARBA" id="ARBA00022490"/>
    </source>
</evidence>
<evidence type="ECO:0000259" key="8">
    <source>
        <dbReference type="Pfam" id="PF20656"/>
    </source>
</evidence>